<keyword evidence="1" id="KW-1133">Transmembrane helix</keyword>
<keyword evidence="1" id="KW-0812">Transmembrane</keyword>
<feature type="transmembrane region" description="Helical" evidence="1">
    <location>
        <begin position="45"/>
        <end position="67"/>
    </location>
</feature>
<evidence type="ECO:0000313" key="3">
    <source>
        <dbReference type="EMBL" id="KAK8850205.1"/>
    </source>
</evidence>
<sequence length="1564" mass="179667">MFRSSTSYIENTALSMWDGKPLFLSIFGSTLNIIFSTLINRFPSWANYFLISCYLVYNFFICYQIIYFPMIKQWMNVIFFTFVSSSIFSSFFQLFPIKSTYRFYIPIGIFIIHFPIVYFIFRIIRNRVVIDDIETANISTEKRALRYLRLTIADRCTDFVSFRWIKPMNQKSTTNLLTQMAQIISFFPSESQNLTFYISLLAKKSDLSLHQRFLFYQIRRVHILRQSNTSRELNDDLYSISKVTNQSILSFSQFLIKIIDERHELTIDSLNSLVKLNRLTDSLYHEAMSRYPNNSKLIYSFAKYVIECHADFKKGISLYHEAQMIERGRKTTIDYAFQSMVNIFPSYLWNRVLDHKGKNIINRKRSKSGSSMSFDSMHNDKNNDFSDTDLESNEKIGSSVLKKPKLRFALKKAVSNMNSKGIIILTLSTIFQFLLSLIISIVVLVYASGFLASRRINYENIVQIGVVRKSIDLSLFRMAKLWSRNLNLSPKQSDITSSLGPEISLEEFNNITVDLKIALVNDVLTSIKEIETLGRLLSEVKYSDSIVLNDTYTINFDQFHNISFCSPKEQKKVQSMTSLRYFSLYLLDQIAYVASFPSLYSDPTKWKDDKCICEVISNMNSIINLLNDQSTFLVYKEEEYSNTVDKQVIFFFCIAIPLAFAGYIILFIAGFAKMNYEFKQIFDVLSLLPIKIYKEASQPIALLQLEEEQSQESSVFQIENSNCQKMIIISPVVIGSVAIICCLASFFYLILDTNTNFNNLVKWLEIGSRRTPLLIETITNCILSGIFGYVGDTNYSSHVDHLNIVYNYSQRLLYLHKELIWGSETSTSCNNFSEKLDYLHFTNTCAINYKGDSFRVNYRCLSLDQQIMTFNKFAKDFYLTMLYAQLNSNESHSSDINLAFLNILNGYETINLHFLGITYLLPKLEAAQDILNIGINLKISQLKKYSIIISLCTLAIEFIIFIINLFIINNLKEEFNIVRILIARLPPISVVQNQSLVELMTGQFESKVFKNLTPLNVHITNNPSPIITFNKNGQIQFINYSTSKLFGLSREQLYQSNLLAIINTDDYYLIKEKCKRNNEFKEIQKSKEKNYSSIIDNYNDNQNLLALESLLLKNDNDSIDLNKNDDNDQTSTEKIDLFKEPCKITIVGIKNDGTKLILSAVLTYLPAPDDAYVLILNDQTQQYINLEEIKRAKLKIIDLIEHVLPLQISQNVNITENISFSIRQVTVITIKILNLNDTFSSLTSVQAIRSMTELFTSFDNQLVNYQTLTKSTVMSGSYQVIGGLFNSNSIRAYSPQTHEMNENIIIENNMKENDFNNNTQRDDNEIINVLDNNNEINDQKYYNEDEYNSQKFGTIITNINNFSNMSNIIQGSSFSDSISSSSGFKEIVPSYNECSSENNTSSNLGILKHDSKMRIVHSRNSIYDISQFHNVQNVFIIDVVLDSLNFAFDILEATDNLNNATGSNFIIGVGINIGGPVTAGTLGKERMQFEVIGEAIKNSHIISNFAESGSVLITSEIYDMIKEIPDLKKNFAFSSYKKLNLLHMKKTDSFVVKLVDNINDQQEE</sequence>
<gene>
    <name evidence="3" type="ORF">M9Y10_018329</name>
</gene>
<dbReference type="Pfam" id="PF00211">
    <property type="entry name" value="Guanylate_cyc"/>
    <property type="match status" value="1"/>
</dbReference>
<dbReference type="CDD" id="cd00130">
    <property type="entry name" value="PAS"/>
    <property type="match status" value="1"/>
</dbReference>
<accession>A0ABR2HNA1</accession>
<dbReference type="Pfam" id="PF00989">
    <property type="entry name" value="PAS"/>
    <property type="match status" value="1"/>
</dbReference>
<dbReference type="PROSITE" id="PS50112">
    <property type="entry name" value="PAS"/>
    <property type="match status" value="1"/>
</dbReference>
<proteinExistence type="predicted"/>
<feature type="transmembrane region" description="Helical" evidence="1">
    <location>
        <begin position="74"/>
        <end position="95"/>
    </location>
</feature>
<dbReference type="SMART" id="SM00091">
    <property type="entry name" value="PAS"/>
    <property type="match status" value="1"/>
</dbReference>
<feature type="transmembrane region" description="Helical" evidence="1">
    <location>
        <begin position="648"/>
        <end position="672"/>
    </location>
</feature>
<feature type="transmembrane region" description="Helical" evidence="1">
    <location>
        <begin position="101"/>
        <end position="121"/>
    </location>
</feature>
<organism evidence="3 4">
    <name type="scientific">Tritrichomonas musculus</name>
    <dbReference type="NCBI Taxonomy" id="1915356"/>
    <lineage>
        <taxon>Eukaryota</taxon>
        <taxon>Metamonada</taxon>
        <taxon>Parabasalia</taxon>
        <taxon>Tritrichomonadida</taxon>
        <taxon>Tritrichomonadidae</taxon>
        <taxon>Tritrichomonas</taxon>
    </lineage>
</organism>
<dbReference type="InterPro" id="IPR035965">
    <property type="entry name" value="PAS-like_dom_sf"/>
</dbReference>
<keyword evidence="4" id="KW-1185">Reference proteome</keyword>
<dbReference type="InterPro" id="IPR001054">
    <property type="entry name" value="A/G_cyclase"/>
</dbReference>
<dbReference type="Gene3D" id="3.30.70.1230">
    <property type="entry name" value="Nucleotide cyclase"/>
    <property type="match status" value="1"/>
</dbReference>
<dbReference type="Gene3D" id="3.30.450.20">
    <property type="entry name" value="PAS domain"/>
    <property type="match status" value="1"/>
</dbReference>
<keyword evidence="1" id="KW-0472">Membrane</keyword>
<dbReference type="EMBL" id="JAPFFF010000024">
    <property type="protein sequence ID" value="KAK8850205.1"/>
    <property type="molecule type" value="Genomic_DNA"/>
</dbReference>
<evidence type="ECO:0000313" key="4">
    <source>
        <dbReference type="Proteomes" id="UP001470230"/>
    </source>
</evidence>
<name>A0ABR2HNA1_9EUKA</name>
<dbReference type="SUPFAM" id="SSF55785">
    <property type="entry name" value="PYP-like sensor domain (PAS domain)"/>
    <property type="match status" value="1"/>
</dbReference>
<dbReference type="InterPro" id="IPR029787">
    <property type="entry name" value="Nucleotide_cyclase"/>
</dbReference>
<feature type="transmembrane region" description="Helical" evidence="1">
    <location>
        <begin position="727"/>
        <end position="751"/>
    </location>
</feature>
<evidence type="ECO:0000256" key="1">
    <source>
        <dbReference type="SAM" id="Phobius"/>
    </source>
</evidence>
<dbReference type="PANTHER" id="PTHR45655">
    <property type="entry name" value="GUANYLATE CYCLASE SOLUBLE SUBUNIT BETA-2"/>
    <property type="match status" value="1"/>
</dbReference>
<dbReference type="Proteomes" id="UP001470230">
    <property type="component" value="Unassembled WGS sequence"/>
</dbReference>
<protein>
    <recommendedName>
        <fullName evidence="2">PAS domain-containing protein</fullName>
    </recommendedName>
</protein>
<feature type="domain" description="PAS" evidence="2">
    <location>
        <begin position="1019"/>
        <end position="1090"/>
    </location>
</feature>
<evidence type="ECO:0000259" key="2">
    <source>
        <dbReference type="PROSITE" id="PS50112"/>
    </source>
</evidence>
<feature type="transmembrane region" description="Helical" evidence="1">
    <location>
        <begin position="421"/>
        <end position="447"/>
    </location>
</feature>
<dbReference type="SUPFAM" id="SSF55073">
    <property type="entry name" value="Nucleotide cyclase"/>
    <property type="match status" value="1"/>
</dbReference>
<dbReference type="InterPro" id="IPR000014">
    <property type="entry name" value="PAS"/>
</dbReference>
<reference evidence="3 4" key="1">
    <citation type="submission" date="2024-04" db="EMBL/GenBank/DDBJ databases">
        <title>Tritrichomonas musculus Genome.</title>
        <authorList>
            <person name="Alves-Ferreira E."/>
            <person name="Grigg M."/>
            <person name="Lorenzi H."/>
            <person name="Galac M."/>
        </authorList>
    </citation>
    <scope>NUCLEOTIDE SEQUENCE [LARGE SCALE GENOMIC DNA]</scope>
    <source>
        <strain evidence="3 4">EAF2021</strain>
    </source>
</reference>
<feature type="transmembrane region" description="Helical" evidence="1">
    <location>
        <begin position="945"/>
        <end position="967"/>
    </location>
</feature>
<dbReference type="InterPro" id="IPR013767">
    <property type="entry name" value="PAS_fold"/>
</dbReference>
<dbReference type="PANTHER" id="PTHR45655:SF13">
    <property type="entry name" value="SOLUBLE GUANYLATE CYCLASE GCY-32-RELATED"/>
    <property type="match status" value="1"/>
</dbReference>
<comment type="caution">
    <text evidence="3">The sequence shown here is derived from an EMBL/GenBank/DDBJ whole genome shotgun (WGS) entry which is preliminary data.</text>
</comment>
<feature type="transmembrane region" description="Helical" evidence="1">
    <location>
        <begin position="21"/>
        <end position="39"/>
    </location>
</feature>